<feature type="region of interest" description="Disordered" evidence="1">
    <location>
        <begin position="1"/>
        <end position="23"/>
    </location>
</feature>
<feature type="domain" description="Retrotransposon Copia-like N-terminal" evidence="2">
    <location>
        <begin position="29"/>
        <end position="67"/>
    </location>
</feature>
<dbReference type="EMBL" id="JARBHA010000008">
    <property type="protein sequence ID" value="KAJ9693937.1"/>
    <property type="molecule type" value="Genomic_DNA"/>
</dbReference>
<proteinExistence type="predicted"/>
<keyword evidence="4" id="KW-1185">Reference proteome</keyword>
<evidence type="ECO:0000259" key="2">
    <source>
        <dbReference type="Pfam" id="PF14244"/>
    </source>
</evidence>
<name>A0AA39DTU8_VITRO</name>
<evidence type="ECO:0000313" key="4">
    <source>
        <dbReference type="Proteomes" id="UP001168098"/>
    </source>
</evidence>
<feature type="compositionally biased region" description="Polar residues" evidence="1">
    <location>
        <begin position="12"/>
        <end position="23"/>
    </location>
</feature>
<accession>A0AA39DTU8</accession>
<protein>
    <recommendedName>
        <fullName evidence="2">Retrotransposon Copia-like N-terminal domain-containing protein</fullName>
    </recommendedName>
</protein>
<sequence length="77" mass="8724">MTGSSCRDDSTSTKSNQSHTNQFVTTFPSEDNNSLQITAHKLNGKNYLQWSQSVKIIIYNKGKFEYLTSESQSSRNN</sequence>
<evidence type="ECO:0000256" key="1">
    <source>
        <dbReference type="SAM" id="MobiDB-lite"/>
    </source>
</evidence>
<feature type="compositionally biased region" description="Basic and acidic residues" evidence="1">
    <location>
        <begin position="1"/>
        <end position="11"/>
    </location>
</feature>
<gene>
    <name evidence="3" type="ORF">PVL29_009763</name>
</gene>
<dbReference type="AlphaFoldDB" id="A0AA39DTU8"/>
<organism evidence="3 4">
    <name type="scientific">Vitis rotundifolia</name>
    <name type="common">Muscadine grape</name>
    <dbReference type="NCBI Taxonomy" id="103349"/>
    <lineage>
        <taxon>Eukaryota</taxon>
        <taxon>Viridiplantae</taxon>
        <taxon>Streptophyta</taxon>
        <taxon>Embryophyta</taxon>
        <taxon>Tracheophyta</taxon>
        <taxon>Spermatophyta</taxon>
        <taxon>Magnoliopsida</taxon>
        <taxon>eudicotyledons</taxon>
        <taxon>Gunneridae</taxon>
        <taxon>Pentapetalae</taxon>
        <taxon>rosids</taxon>
        <taxon>Vitales</taxon>
        <taxon>Vitaceae</taxon>
        <taxon>Viteae</taxon>
        <taxon>Vitis</taxon>
    </lineage>
</organism>
<dbReference type="Proteomes" id="UP001168098">
    <property type="component" value="Unassembled WGS sequence"/>
</dbReference>
<evidence type="ECO:0000313" key="3">
    <source>
        <dbReference type="EMBL" id="KAJ9693937.1"/>
    </source>
</evidence>
<comment type="caution">
    <text evidence="3">The sequence shown here is derived from an EMBL/GenBank/DDBJ whole genome shotgun (WGS) entry which is preliminary data.</text>
</comment>
<dbReference type="InterPro" id="IPR029472">
    <property type="entry name" value="Copia-like_N"/>
</dbReference>
<reference evidence="3 4" key="1">
    <citation type="journal article" date="2023" name="BMC Biotechnol.">
        <title>Vitis rotundifolia cv Carlos genome sequencing.</title>
        <authorList>
            <person name="Huff M."/>
            <person name="Hulse-Kemp A."/>
            <person name="Scheffler B."/>
            <person name="Youngblood R."/>
            <person name="Simpson S."/>
            <person name="Babiker E."/>
            <person name="Staton M."/>
        </authorList>
    </citation>
    <scope>NUCLEOTIDE SEQUENCE [LARGE SCALE GENOMIC DNA]</scope>
    <source>
        <tissue evidence="3">Leaf</tissue>
    </source>
</reference>
<dbReference type="Pfam" id="PF14244">
    <property type="entry name" value="Retrotran_gag_3"/>
    <property type="match status" value="1"/>
</dbReference>